<dbReference type="Proteomes" id="UP001501771">
    <property type="component" value="Unassembled WGS sequence"/>
</dbReference>
<organism evidence="1 2">
    <name type="scientific">Nocardioides koreensis</name>
    <dbReference type="NCBI Taxonomy" id="433651"/>
    <lineage>
        <taxon>Bacteria</taxon>
        <taxon>Bacillati</taxon>
        <taxon>Actinomycetota</taxon>
        <taxon>Actinomycetes</taxon>
        <taxon>Propionibacteriales</taxon>
        <taxon>Nocardioidaceae</taxon>
        <taxon>Nocardioides</taxon>
    </lineage>
</organism>
<dbReference type="SUPFAM" id="SSF55961">
    <property type="entry name" value="Bet v1-like"/>
    <property type="match status" value="1"/>
</dbReference>
<name>A0ABP5L2S7_9ACTN</name>
<proteinExistence type="predicted"/>
<reference evidence="2" key="1">
    <citation type="journal article" date="2019" name="Int. J. Syst. Evol. Microbiol.">
        <title>The Global Catalogue of Microorganisms (GCM) 10K type strain sequencing project: providing services to taxonomists for standard genome sequencing and annotation.</title>
        <authorList>
            <consortium name="The Broad Institute Genomics Platform"/>
            <consortium name="The Broad Institute Genome Sequencing Center for Infectious Disease"/>
            <person name="Wu L."/>
            <person name="Ma J."/>
        </authorList>
    </citation>
    <scope>NUCLEOTIDE SEQUENCE [LARGE SCALE GENOMIC DNA]</scope>
    <source>
        <strain evidence="2">JCM 16022</strain>
    </source>
</reference>
<accession>A0ABP5L2S7</accession>
<evidence type="ECO:0008006" key="3">
    <source>
        <dbReference type="Google" id="ProtNLM"/>
    </source>
</evidence>
<protein>
    <recommendedName>
        <fullName evidence="3">SRPBCC family protein</fullName>
    </recommendedName>
</protein>
<gene>
    <name evidence="1" type="ORF">GCM10009844_11120</name>
</gene>
<evidence type="ECO:0000313" key="1">
    <source>
        <dbReference type="EMBL" id="GAA2140993.1"/>
    </source>
</evidence>
<comment type="caution">
    <text evidence="1">The sequence shown here is derived from an EMBL/GenBank/DDBJ whole genome shotgun (WGS) entry which is preliminary data.</text>
</comment>
<sequence>MNRFAARTEAKAVVRAGRDEIWEALTDPALVARMTPFVKSIEARGEHWLWEMTGLEVLGVGIASAFTERMTFTDLERIEFKHDPPAGTQERTGVHGWYDLSDTEGGTHLATSLEVAVELPLPRVSSPAVTTAMKGVMATMGQRFSHNLLDHLGVAR</sequence>
<dbReference type="Gene3D" id="3.30.530.20">
    <property type="match status" value="1"/>
</dbReference>
<dbReference type="InterPro" id="IPR023393">
    <property type="entry name" value="START-like_dom_sf"/>
</dbReference>
<evidence type="ECO:0000313" key="2">
    <source>
        <dbReference type="Proteomes" id="UP001501771"/>
    </source>
</evidence>
<dbReference type="RefSeq" id="WP_344148831.1">
    <property type="nucleotide sequence ID" value="NZ_BAAAQR010000002.1"/>
</dbReference>
<keyword evidence="2" id="KW-1185">Reference proteome</keyword>
<dbReference type="Pfam" id="PF10604">
    <property type="entry name" value="Polyketide_cyc2"/>
    <property type="match status" value="1"/>
</dbReference>
<dbReference type="EMBL" id="BAAAQR010000002">
    <property type="protein sequence ID" value="GAA2140993.1"/>
    <property type="molecule type" value="Genomic_DNA"/>
</dbReference>
<dbReference type="InterPro" id="IPR019587">
    <property type="entry name" value="Polyketide_cyclase/dehydratase"/>
</dbReference>